<sequence>MIRTPTYTAAPATSSAMVTLGLSFAADEHFVAIDDLHDSVGLRPALESSGKKRAKRTEGPKKIYRDDSDSKAYGSPPRIRKKLHRSVGLYGSEDDDDDDDDDGDEELCAHNHLDSSTEDSVKTSVEEHEDEDTPITPTPMPQIIVTDVDRIPTSTQEAIDYLIAIKPDPGSESCPCAQGPFIASRLASVAMALARAGHVKQAWVLGQFGANVLGADGDGHEI</sequence>
<comment type="caution">
    <text evidence="2">The sequence shown here is derived from an EMBL/GenBank/DDBJ whole genome shotgun (WGS) entry which is preliminary data.</text>
</comment>
<evidence type="ECO:0000313" key="3">
    <source>
        <dbReference type="Proteomes" id="UP000192596"/>
    </source>
</evidence>
<name>A0A1V8SR99_9PEZI</name>
<feature type="compositionally biased region" description="Basic and acidic residues" evidence="1">
    <location>
        <begin position="56"/>
        <end position="70"/>
    </location>
</feature>
<evidence type="ECO:0000313" key="2">
    <source>
        <dbReference type="EMBL" id="OQO01707.1"/>
    </source>
</evidence>
<dbReference type="EMBL" id="NAJO01000030">
    <property type="protein sequence ID" value="OQO01707.1"/>
    <property type="molecule type" value="Genomic_DNA"/>
</dbReference>
<keyword evidence="3" id="KW-1185">Reference proteome</keyword>
<organism evidence="2 3">
    <name type="scientific">Cryoendolithus antarcticus</name>
    <dbReference type="NCBI Taxonomy" id="1507870"/>
    <lineage>
        <taxon>Eukaryota</taxon>
        <taxon>Fungi</taxon>
        <taxon>Dikarya</taxon>
        <taxon>Ascomycota</taxon>
        <taxon>Pezizomycotina</taxon>
        <taxon>Dothideomycetes</taxon>
        <taxon>Dothideomycetidae</taxon>
        <taxon>Cladosporiales</taxon>
        <taxon>Cladosporiaceae</taxon>
        <taxon>Cryoendolithus</taxon>
    </lineage>
</organism>
<gene>
    <name evidence="2" type="ORF">B0A48_12744</name>
</gene>
<feature type="compositionally biased region" description="Basic and acidic residues" evidence="1">
    <location>
        <begin position="107"/>
        <end position="126"/>
    </location>
</feature>
<protein>
    <submittedName>
        <fullName evidence="2">Uncharacterized protein</fullName>
    </submittedName>
</protein>
<accession>A0A1V8SR99</accession>
<proteinExistence type="predicted"/>
<feature type="compositionally biased region" description="Acidic residues" evidence="1">
    <location>
        <begin position="92"/>
        <end position="106"/>
    </location>
</feature>
<dbReference type="InParanoid" id="A0A1V8SR99"/>
<reference evidence="3" key="1">
    <citation type="submission" date="2017-03" db="EMBL/GenBank/DDBJ databases">
        <title>Genomes of endolithic fungi from Antarctica.</title>
        <authorList>
            <person name="Coleine C."/>
            <person name="Masonjones S."/>
            <person name="Stajich J.E."/>
        </authorList>
    </citation>
    <scope>NUCLEOTIDE SEQUENCE [LARGE SCALE GENOMIC DNA]</scope>
    <source>
        <strain evidence="3">CCFEE 5527</strain>
    </source>
</reference>
<dbReference type="Proteomes" id="UP000192596">
    <property type="component" value="Unassembled WGS sequence"/>
</dbReference>
<dbReference type="AlphaFoldDB" id="A0A1V8SR99"/>
<feature type="region of interest" description="Disordered" evidence="1">
    <location>
        <begin position="47"/>
        <end position="140"/>
    </location>
</feature>
<evidence type="ECO:0000256" key="1">
    <source>
        <dbReference type="SAM" id="MobiDB-lite"/>
    </source>
</evidence>